<keyword evidence="3" id="KW-1185">Reference proteome</keyword>
<gene>
    <name evidence="2" type="ORF">FBQ74_13570</name>
</gene>
<dbReference type="Proteomes" id="UP000304912">
    <property type="component" value="Chromosome"/>
</dbReference>
<name>A0A5B7YGE0_9ALTE</name>
<evidence type="ECO:0000256" key="1">
    <source>
        <dbReference type="SAM" id="Phobius"/>
    </source>
</evidence>
<keyword evidence="1" id="KW-1133">Transmembrane helix</keyword>
<dbReference type="AlphaFoldDB" id="A0A5B7YGE0"/>
<protein>
    <submittedName>
        <fullName evidence="2">Uncharacterized protein</fullName>
    </submittedName>
</protein>
<accession>A0A5B7YGE0</accession>
<evidence type="ECO:0000313" key="2">
    <source>
        <dbReference type="EMBL" id="QCZ94430.1"/>
    </source>
</evidence>
<dbReference type="OrthoDB" id="10007288at2"/>
<feature type="transmembrane region" description="Helical" evidence="1">
    <location>
        <begin position="41"/>
        <end position="61"/>
    </location>
</feature>
<evidence type="ECO:0000313" key="3">
    <source>
        <dbReference type="Proteomes" id="UP000304912"/>
    </source>
</evidence>
<sequence length="62" mass="6034">MKEMSMAEIESVAGGGVAEWGVSVGAATAFLGMGLAVANPIGAGILLGASIISSGLAMYSYP</sequence>
<reference evidence="2 3" key="1">
    <citation type="submission" date="2019-04" db="EMBL/GenBank/DDBJ databases">
        <title>Salinimonas iocasae sp. nov., a halophilic bacterium isolated from the outer tube casing of tubeworms in Okinawa Trough.</title>
        <authorList>
            <person name="Zhang H."/>
            <person name="Wang H."/>
            <person name="Li C."/>
        </authorList>
    </citation>
    <scope>NUCLEOTIDE SEQUENCE [LARGE SCALE GENOMIC DNA]</scope>
    <source>
        <strain evidence="2 3">KX18D6</strain>
    </source>
</reference>
<dbReference type="EMBL" id="CP039852">
    <property type="protein sequence ID" value="QCZ94430.1"/>
    <property type="molecule type" value="Genomic_DNA"/>
</dbReference>
<proteinExistence type="predicted"/>
<keyword evidence="1" id="KW-0812">Transmembrane</keyword>
<keyword evidence="1" id="KW-0472">Membrane</keyword>
<organism evidence="2 3">
    <name type="scientific">Salinimonas iocasae</name>
    <dbReference type="NCBI Taxonomy" id="2572577"/>
    <lineage>
        <taxon>Bacteria</taxon>
        <taxon>Pseudomonadati</taxon>
        <taxon>Pseudomonadota</taxon>
        <taxon>Gammaproteobacteria</taxon>
        <taxon>Alteromonadales</taxon>
        <taxon>Alteromonadaceae</taxon>
        <taxon>Alteromonas/Salinimonas group</taxon>
        <taxon>Salinimonas</taxon>
    </lineage>
</organism>
<dbReference type="KEGG" id="salk:FBQ74_13570"/>
<dbReference type="RefSeq" id="WP_139757169.1">
    <property type="nucleotide sequence ID" value="NZ_CP039852.1"/>
</dbReference>